<protein>
    <recommendedName>
        <fullName evidence="3">Acetoacetate decarboxylase</fullName>
    </recommendedName>
</protein>
<evidence type="ECO:0008006" key="3">
    <source>
        <dbReference type="Google" id="ProtNLM"/>
    </source>
</evidence>
<dbReference type="Proteomes" id="UP001652564">
    <property type="component" value="Unassembled WGS sequence"/>
</dbReference>
<dbReference type="EMBL" id="JAOWKZ010000001">
    <property type="protein sequence ID" value="MCV2870676.1"/>
    <property type="molecule type" value="Genomic_DNA"/>
</dbReference>
<dbReference type="InterPro" id="IPR023375">
    <property type="entry name" value="ADC_dom_sf"/>
</dbReference>
<sequence>MTKKPKKTARKSCCEQVPVSGVMPELPKKFDTFPFMYASLQCQWMYWYTSIEQAERYVENTGLCVARFPVETEKGKTEERAVILLNFQRYTAHYDNSLGTTNEVEFNLLAYPANRKGGVPKMPLWEYLYGRDQTKTIGHLRLHVAADNKVAVEAGRAVFGEPKFYGVFNYVVPSLNAAMTAQEPPTTKQAWRIELINPDDPDTFVYRLRSDFTGYNWTKTNCTPIPEFATGLGRTIWTRWTIVGLFDTVMLSPAQARKIRLEIGDNDFAMTKDMRALFSDMQPAAVQIFESPPACIEPRGFYMDAIDRDRHDDQA</sequence>
<keyword evidence="2" id="KW-1185">Reference proteome</keyword>
<evidence type="ECO:0000313" key="1">
    <source>
        <dbReference type="EMBL" id="MCV2870676.1"/>
    </source>
</evidence>
<dbReference type="SUPFAM" id="SSF160104">
    <property type="entry name" value="Acetoacetate decarboxylase-like"/>
    <property type="match status" value="1"/>
</dbReference>
<accession>A0ABT2ZIX1</accession>
<dbReference type="RefSeq" id="WP_263737884.1">
    <property type="nucleotide sequence ID" value="NZ_JAOWKZ010000001.1"/>
</dbReference>
<evidence type="ECO:0000313" key="2">
    <source>
        <dbReference type="Proteomes" id="UP001652564"/>
    </source>
</evidence>
<proteinExistence type="predicted"/>
<name>A0ABT2ZIX1_9RHOB</name>
<comment type="caution">
    <text evidence="1">The sequence shown here is derived from an EMBL/GenBank/DDBJ whole genome shotgun (WGS) entry which is preliminary data.</text>
</comment>
<reference evidence="1 2" key="1">
    <citation type="submission" date="2022-10" db="EMBL/GenBank/DDBJ databases">
        <title>Defluviimonas sp. nov., isolated from ocean surface sediments.</title>
        <authorList>
            <person name="He W."/>
            <person name="Wang L."/>
            <person name="Zhang D.-F."/>
        </authorList>
    </citation>
    <scope>NUCLEOTIDE SEQUENCE [LARGE SCALE GENOMIC DNA]</scope>
    <source>
        <strain evidence="1 2">WL0050</strain>
    </source>
</reference>
<gene>
    <name evidence="1" type="ORF">OEZ71_00030</name>
</gene>
<organism evidence="1 2">
    <name type="scientific">Albidovulum litorale</name>
    <dbReference type="NCBI Taxonomy" id="2984134"/>
    <lineage>
        <taxon>Bacteria</taxon>
        <taxon>Pseudomonadati</taxon>
        <taxon>Pseudomonadota</taxon>
        <taxon>Alphaproteobacteria</taxon>
        <taxon>Rhodobacterales</taxon>
        <taxon>Paracoccaceae</taxon>
        <taxon>Albidovulum</taxon>
    </lineage>
</organism>